<dbReference type="InterPro" id="IPR002123">
    <property type="entry name" value="Plipid/glycerol_acylTrfase"/>
</dbReference>
<dbReference type="SMART" id="SM00563">
    <property type="entry name" value="PlsC"/>
    <property type="match status" value="1"/>
</dbReference>
<evidence type="ECO:0000313" key="2">
    <source>
        <dbReference type="EMBL" id="MBD2346223.1"/>
    </source>
</evidence>
<dbReference type="GO" id="GO:0016746">
    <property type="term" value="F:acyltransferase activity"/>
    <property type="evidence" value="ECO:0007669"/>
    <property type="project" value="UniProtKB-KW"/>
</dbReference>
<keyword evidence="2" id="KW-0012">Acyltransferase</keyword>
<dbReference type="Proteomes" id="UP000607281">
    <property type="component" value="Unassembled WGS sequence"/>
</dbReference>
<dbReference type="Pfam" id="PF01553">
    <property type="entry name" value="Acyltransferase"/>
    <property type="match status" value="1"/>
</dbReference>
<gene>
    <name evidence="2" type="ORF">H6G18_19030</name>
</gene>
<feature type="domain" description="Phospholipid/glycerol acyltransferase" evidence="1">
    <location>
        <begin position="72"/>
        <end position="217"/>
    </location>
</feature>
<keyword evidence="3" id="KW-1185">Reference proteome</keyword>
<evidence type="ECO:0000313" key="3">
    <source>
        <dbReference type="Proteomes" id="UP000607281"/>
    </source>
</evidence>
<keyword evidence="2" id="KW-0808">Transferase</keyword>
<dbReference type="RefSeq" id="WP_190408647.1">
    <property type="nucleotide sequence ID" value="NZ_JACJRF010000039.1"/>
</dbReference>
<reference evidence="2 3" key="1">
    <citation type="journal article" date="2020" name="ISME J.">
        <title>Comparative genomics reveals insights into cyanobacterial evolution and habitat adaptation.</title>
        <authorList>
            <person name="Chen M.Y."/>
            <person name="Teng W.K."/>
            <person name="Zhao L."/>
            <person name="Hu C.X."/>
            <person name="Zhou Y.K."/>
            <person name="Han B.P."/>
            <person name="Song L.R."/>
            <person name="Shu W.S."/>
        </authorList>
    </citation>
    <scope>NUCLEOTIDE SEQUENCE [LARGE SCALE GENOMIC DNA]</scope>
    <source>
        <strain evidence="2 3">FACHB-260</strain>
    </source>
</reference>
<comment type="caution">
    <text evidence="2">The sequence shown here is derived from an EMBL/GenBank/DDBJ whole genome shotgun (WGS) entry which is preliminary data.</text>
</comment>
<organism evidence="2 3">
    <name type="scientific">Anabaena subtropica FACHB-260</name>
    <dbReference type="NCBI Taxonomy" id="2692884"/>
    <lineage>
        <taxon>Bacteria</taxon>
        <taxon>Bacillati</taxon>
        <taxon>Cyanobacteriota</taxon>
        <taxon>Cyanophyceae</taxon>
        <taxon>Nostocales</taxon>
        <taxon>Nostocaceae</taxon>
        <taxon>Anabaena</taxon>
    </lineage>
</organism>
<dbReference type="EMBL" id="JACJRF010000039">
    <property type="protein sequence ID" value="MBD2346223.1"/>
    <property type="molecule type" value="Genomic_DNA"/>
</dbReference>
<protein>
    <submittedName>
        <fullName evidence="2">1-acyl-sn-glycerol-3-phosphate acyltransferase</fullName>
    </submittedName>
</protein>
<evidence type="ECO:0000259" key="1">
    <source>
        <dbReference type="SMART" id="SM00563"/>
    </source>
</evidence>
<name>A0ABR8CTL1_9NOST</name>
<proteinExistence type="predicted"/>
<sequence length="485" mass="55798">MPKSINSTQPPLKFIPYSFNLVILRLMQWLLPIVLRFRTRPWLPAGIVNIEAENAEVLAELYQQFQAGKIRLLMAFRHPEVEDPLCMLYFISRIVPQVARQKGIELQYPIHSHFVYDRGMTIWAGNWLGWLFSQLGGVPVRRGRRLDKQAIQTARDLFANAQFPIAVAPEGGNNGHSGIVSPLEPGVSQLGFWCVEDLQKANRSETVVIVPVSIQYHYVTPPWSKLDWLLSKLEADSGLPVQSVAESAKNHPEIYYQRICRLGEYLITEMEEFYRRFYHQDIPTTITTEASATPNQVLITRLHRLLDKALHVSEQYFGIPAQGNFIDRCRRLEEASWNYIYRDDLPDIKTLPPFKRGLADWVAQEADLRIQHMRLVESFVAVNATYIQEKHSADRFAETALLMFDMLSRIQESTLPGRPRLGLRQPLIKVGEPISVSERWEKVRDNRQAAKRAVRNLTQDLQTALESLIDETCAEDQLQKIITDD</sequence>
<accession>A0ABR8CTL1</accession>
<dbReference type="SUPFAM" id="SSF69593">
    <property type="entry name" value="Glycerol-3-phosphate (1)-acyltransferase"/>
    <property type="match status" value="1"/>
</dbReference>